<dbReference type="Proteomes" id="UP000053176">
    <property type="component" value="Unassembled WGS sequence"/>
</dbReference>
<keyword evidence="2" id="KW-0805">Transcription regulation</keyword>
<evidence type="ECO:0000256" key="4">
    <source>
        <dbReference type="ARBA" id="ARBA00023163"/>
    </source>
</evidence>
<organism evidence="6 7">
    <name type="scientific">Rhizobium loti</name>
    <name type="common">Mesorhizobium loti</name>
    <dbReference type="NCBI Taxonomy" id="381"/>
    <lineage>
        <taxon>Bacteria</taxon>
        <taxon>Pseudomonadati</taxon>
        <taxon>Pseudomonadota</taxon>
        <taxon>Alphaproteobacteria</taxon>
        <taxon>Hyphomicrobiales</taxon>
        <taxon>Phyllobacteriaceae</taxon>
        <taxon>Mesorhizobium</taxon>
    </lineage>
</organism>
<dbReference type="PANTHER" id="PTHR30346:SF9">
    <property type="entry name" value="LYSR FAMILY TRANSCRIPTIONAL REGULATOR"/>
    <property type="match status" value="1"/>
</dbReference>
<dbReference type="EMBL" id="LPWA01000090">
    <property type="protein sequence ID" value="KUM27507.1"/>
    <property type="molecule type" value="Genomic_DNA"/>
</dbReference>
<evidence type="ECO:0000256" key="1">
    <source>
        <dbReference type="ARBA" id="ARBA00009437"/>
    </source>
</evidence>
<dbReference type="InterPro" id="IPR005119">
    <property type="entry name" value="LysR_subst-bd"/>
</dbReference>
<dbReference type="InterPro" id="IPR000847">
    <property type="entry name" value="LysR_HTH_N"/>
</dbReference>
<dbReference type="Gene3D" id="3.40.190.290">
    <property type="match status" value="1"/>
</dbReference>
<dbReference type="PANTHER" id="PTHR30346">
    <property type="entry name" value="TRANSCRIPTIONAL DUAL REGULATOR HCAR-RELATED"/>
    <property type="match status" value="1"/>
</dbReference>
<keyword evidence="3" id="KW-0238">DNA-binding</keyword>
<dbReference type="InterPro" id="IPR036388">
    <property type="entry name" value="WH-like_DNA-bd_sf"/>
</dbReference>
<accession>A0A101KV19</accession>
<dbReference type="GO" id="GO:0032993">
    <property type="term" value="C:protein-DNA complex"/>
    <property type="evidence" value="ECO:0007669"/>
    <property type="project" value="TreeGrafter"/>
</dbReference>
<dbReference type="SUPFAM" id="SSF53850">
    <property type="entry name" value="Periplasmic binding protein-like II"/>
    <property type="match status" value="1"/>
</dbReference>
<dbReference type="AlphaFoldDB" id="A0A101KV19"/>
<dbReference type="PROSITE" id="PS50931">
    <property type="entry name" value="HTH_LYSR"/>
    <property type="match status" value="1"/>
</dbReference>
<evidence type="ECO:0000256" key="2">
    <source>
        <dbReference type="ARBA" id="ARBA00023015"/>
    </source>
</evidence>
<dbReference type="InterPro" id="IPR036390">
    <property type="entry name" value="WH_DNA-bd_sf"/>
</dbReference>
<evidence type="ECO:0000259" key="5">
    <source>
        <dbReference type="PROSITE" id="PS50931"/>
    </source>
</evidence>
<dbReference type="Gene3D" id="1.10.10.10">
    <property type="entry name" value="Winged helix-like DNA-binding domain superfamily/Winged helix DNA-binding domain"/>
    <property type="match status" value="1"/>
</dbReference>
<sequence length="316" mass="34517">MKLDSEHLEILAMIIEKGGLTEGADALGKSQPSVSRTMALLEDRIGAPLFEPGKRPLRATELGESLARIGARIHTLNTEASKLVQSYRKGHTGRIRIAGTPIFMDGVVSTLIADFHNRHPDVQLAQSYGYFDSLAVGLRNGSLDMAILPLHPNAVPADMTFVPLLPGRNVVACRAVHPLAGRGAITLSDLEPYPWIAPPPESPLFRDLQRALKSIGKEDFRVNFSGGTFASIVSVLAGSDSLTVLPYSVVFLARRTVGLEALPLKIEHPDRRLGMLSVGARQAPPALRLFADFLVEEFKLLEARMQHEQQVTRRRG</sequence>
<comment type="similarity">
    <text evidence="1">Belongs to the LysR transcriptional regulatory family.</text>
</comment>
<reference evidence="6 7" key="1">
    <citation type="submission" date="2015-12" db="EMBL/GenBank/DDBJ databases">
        <title>Draft genome sequence of Mesorhizobium sp. UFLA 01-765, a multitolerant efficient symbiont and plant-growth promoting strain isolated from Zn-mining soil using Leucaena leucocephala as a trap plant.</title>
        <authorList>
            <person name="Rangel W.M."/>
            <person name="Thijs S."/>
            <person name="Longatti S.M."/>
            <person name="Moreira F.M."/>
            <person name="Weyens N."/>
            <person name="Vangronsveld J."/>
            <person name="Van Hamme J.D."/>
            <person name="Bottos E.M."/>
            <person name="Rineau F."/>
        </authorList>
    </citation>
    <scope>NUCLEOTIDE SEQUENCE [LARGE SCALE GENOMIC DNA]</scope>
    <source>
        <strain evidence="6 7">UFLA 01-765</strain>
    </source>
</reference>
<dbReference type="OrthoDB" id="9803030at2"/>
<gene>
    <name evidence="6" type="ORF">AU467_16535</name>
</gene>
<dbReference type="Pfam" id="PF03466">
    <property type="entry name" value="LysR_substrate"/>
    <property type="match status" value="1"/>
</dbReference>
<comment type="caution">
    <text evidence="6">The sequence shown here is derived from an EMBL/GenBank/DDBJ whole genome shotgun (WGS) entry which is preliminary data.</text>
</comment>
<feature type="domain" description="HTH lysR-type" evidence="5">
    <location>
        <begin position="3"/>
        <end position="60"/>
    </location>
</feature>
<evidence type="ECO:0000313" key="7">
    <source>
        <dbReference type="Proteomes" id="UP000053176"/>
    </source>
</evidence>
<dbReference type="Pfam" id="PF00126">
    <property type="entry name" value="HTH_1"/>
    <property type="match status" value="1"/>
</dbReference>
<evidence type="ECO:0000256" key="3">
    <source>
        <dbReference type="ARBA" id="ARBA00023125"/>
    </source>
</evidence>
<keyword evidence="4" id="KW-0804">Transcription</keyword>
<evidence type="ECO:0000313" key="6">
    <source>
        <dbReference type="EMBL" id="KUM27507.1"/>
    </source>
</evidence>
<proteinExistence type="inferred from homology"/>
<dbReference type="GO" id="GO:0003700">
    <property type="term" value="F:DNA-binding transcription factor activity"/>
    <property type="evidence" value="ECO:0007669"/>
    <property type="project" value="InterPro"/>
</dbReference>
<protein>
    <submittedName>
        <fullName evidence="6">LysR family transcriptional regulator</fullName>
    </submittedName>
</protein>
<name>A0A101KV19_RHILI</name>
<dbReference type="SUPFAM" id="SSF46785">
    <property type="entry name" value="Winged helix' DNA-binding domain"/>
    <property type="match status" value="1"/>
</dbReference>
<dbReference type="GO" id="GO:0003677">
    <property type="term" value="F:DNA binding"/>
    <property type="evidence" value="ECO:0007669"/>
    <property type="project" value="UniProtKB-KW"/>
</dbReference>